<dbReference type="InterPro" id="IPR000014">
    <property type="entry name" value="PAS"/>
</dbReference>
<dbReference type="InterPro" id="IPR036890">
    <property type="entry name" value="HATPase_C_sf"/>
</dbReference>
<dbReference type="FunFam" id="3.30.565.10:FF:000006">
    <property type="entry name" value="Sensor histidine kinase WalK"/>
    <property type="match status" value="1"/>
</dbReference>
<name>A0A437JY32_9BURK</name>
<keyword evidence="5" id="KW-0808">Transferase</keyword>
<dbReference type="CDD" id="cd00082">
    <property type="entry name" value="HisKA"/>
    <property type="match status" value="1"/>
</dbReference>
<evidence type="ECO:0000313" key="12">
    <source>
        <dbReference type="EMBL" id="RVT52507.1"/>
    </source>
</evidence>
<dbReference type="Pfam" id="PF00512">
    <property type="entry name" value="HisKA"/>
    <property type="match status" value="1"/>
</dbReference>
<dbReference type="InterPro" id="IPR001610">
    <property type="entry name" value="PAC"/>
</dbReference>
<dbReference type="SUPFAM" id="SSF52172">
    <property type="entry name" value="CheY-like"/>
    <property type="match status" value="1"/>
</dbReference>
<evidence type="ECO:0000256" key="7">
    <source>
        <dbReference type="PROSITE-ProRule" id="PRU00169"/>
    </source>
</evidence>
<dbReference type="InterPro" id="IPR003661">
    <property type="entry name" value="HisK_dim/P_dom"/>
</dbReference>
<dbReference type="SMART" id="SM00388">
    <property type="entry name" value="HisKA"/>
    <property type="match status" value="1"/>
</dbReference>
<gene>
    <name evidence="12" type="ORF">ENE75_08730</name>
</gene>
<dbReference type="NCBIfam" id="TIGR00229">
    <property type="entry name" value="sensory_box"/>
    <property type="match status" value="1"/>
</dbReference>
<dbReference type="CDD" id="cd00130">
    <property type="entry name" value="PAS"/>
    <property type="match status" value="1"/>
</dbReference>
<dbReference type="Pfam" id="PF13426">
    <property type="entry name" value="PAS_9"/>
    <property type="match status" value="1"/>
</dbReference>
<proteinExistence type="predicted"/>
<evidence type="ECO:0000256" key="5">
    <source>
        <dbReference type="ARBA" id="ARBA00022679"/>
    </source>
</evidence>
<dbReference type="PANTHER" id="PTHR43047">
    <property type="entry name" value="TWO-COMPONENT HISTIDINE PROTEIN KINASE"/>
    <property type="match status" value="1"/>
</dbReference>
<evidence type="ECO:0000259" key="9">
    <source>
        <dbReference type="PROSITE" id="PS50110"/>
    </source>
</evidence>
<dbReference type="InterPro" id="IPR005467">
    <property type="entry name" value="His_kinase_dom"/>
</dbReference>
<evidence type="ECO:0000313" key="13">
    <source>
        <dbReference type="Proteomes" id="UP000288178"/>
    </source>
</evidence>
<dbReference type="InterPro" id="IPR036097">
    <property type="entry name" value="HisK_dim/P_sf"/>
</dbReference>
<dbReference type="Proteomes" id="UP000288178">
    <property type="component" value="Unassembled WGS sequence"/>
</dbReference>
<evidence type="ECO:0000256" key="1">
    <source>
        <dbReference type="ARBA" id="ARBA00000085"/>
    </source>
</evidence>
<dbReference type="GO" id="GO:0009927">
    <property type="term" value="F:histidine phosphotransfer kinase activity"/>
    <property type="evidence" value="ECO:0007669"/>
    <property type="project" value="TreeGrafter"/>
</dbReference>
<feature type="domain" description="Response regulatory" evidence="9">
    <location>
        <begin position="661"/>
        <end position="778"/>
    </location>
</feature>
<keyword evidence="4 7" id="KW-0597">Phosphoprotein</keyword>
<dbReference type="SMART" id="SM00091">
    <property type="entry name" value="PAS"/>
    <property type="match status" value="3"/>
</dbReference>
<evidence type="ECO:0000256" key="2">
    <source>
        <dbReference type="ARBA" id="ARBA00004429"/>
    </source>
</evidence>
<dbReference type="Gene3D" id="3.30.565.10">
    <property type="entry name" value="Histidine kinase-like ATPase, C-terminal domain"/>
    <property type="match status" value="1"/>
</dbReference>
<dbReference type="PROSITE" id="PS50109">
    <property type="entry name" value="HIS_KIN"/>
    <property type="match status" value="1"/>
</dbReference>
<dbReference type="SUPFAM" id="SSF55874">
    <property type="entry name" value="ATPase domain of HSP90 chaperone/DNA topoisomerase II/histidine kinase"/>
    <property type="match status" value="1"/>
</dbReference>
<dbReference type="Gene3D" id="3.30.450.20">
    <property type="entry name" value="PAS domain"/>
    <property type="match status" value="3"/>
</dbReference>
<dbReference type="Pfam" id="PF12860">
    <property type="entry name" value="PAS_7"/>
    <property type="match status" value="2"/>
</dbReference>
<dbReference type="AlphaFoldDB" id="A0A437JY32"/>
<dbReference type="PANTHER" id="PTHR43047:SF72">
    <property type="entry name" value="OSMOSENSING HISTIDINE PROTEIN KINASE SLN1"/>
    <property type="match status" value="1"/>
</dbReference>
<feature type="domain" description="PAS" evidence="10">
    <location>
        <begin position="136"/>
        <end position="206"/>
    </location>
</feature>
<dbReference type="InterPro" id="IPR004358">
    <property type="entry name" value="Sig_transdc_His_kin-like_C"/>
</dbReference>
<evidence type="ECO:0000259" key="10">
    <source>
        <dbReference type="PROSITE" id="PS50112"/>
    </source>
</evidence>
<dbReference type="SUPFAM" id="SSF55785">
    <property type="entry name" value="PYP-like sensor domain (PAS domain)"/>
    <property type="match status" value="3"/>
</dbReference>
<dbReference type="EC" id="2.7.13.3" evidence="3"/>
<dbReference type="SMART" id="SM00086">
    <property type="entry name" value="PAC"/>
    <property type="match status" value="2"/>
</dbReference>
<dbReference type="CDD" id="cd16922">
    <property type="entry name" value="HATPase_EvgS-ArcB-TorS-like"/>
    <property type="match status" value="1"/>
</dbReference>
<dbReference type="InterPro" id="IPR011006">
    <property type="entry name" value="CheY-like_superfamily"/>
</dbReference>
<dbReference type="EMBL" id="SACT01000002">
    <property type="protein sequence ID" value="RVT52507.1"/>
    <property type="molecule type" value="Genomic_DNA"/>
</dbReference>
<keyword evidence="13" id="KW-1185">Reference proteome</keyword>
<dbReference type="Pfam" id="PF02518">
    <property type="entry name" value="HATPase_c"/>
    <property type="match status" value="1"/>
</dbReference>
<feature type="domain" description="PAC" evidence="11">
    <location>
        <begin position="208"/>
        <end position="260"/>
    </location>
</feature>
<dbReference type="InterPro" id="IPR035965">
    <property type="entry name" value="PAS-like_dom_sf"/>
</dbReference>
<organism evidence="12 13">
    <name type="scientific">Rubrivivax albus</name>
    <dbReference type="NCBI Taxonomy" id="2499835"/>
    <lineage>
        <taxon>Bacteria</taxon>
        <taxon>Pseudomonadati</taxon>
        <taxon>Pseudomonadota</taxon>
        <taxon>Betaproteobacteria</taxon>
        <taxon>Burkholderiales</taxon>
        <taxon>Sphaerotilaceae</taxon>
        <taxon>Rubrivivax</taxon>
    </lineage>
</organism>
<dbReference type="PROSITE" id="PS50112">
    <property type="entry name" value="PAS"/>
    <property type="match status" value="1"/>
</dbReference>
<dbReference type="PRINTS" id="PR00344">
    <property type="entry name" value="BCTRLSENSOR"/>
</dbReference>
<evidence type="ECO:0000256" key="4">
    <source>
        <dbReference type="ARBA" id="ARBA00022553"/>
    </source>
</evidence>
<feature type="modified residue" description="4-aspartylphosphate" evidence="7">
    <location>
        <position position="711"/>
    </location>
</feature>
<dbReference type="PROSITE" id="PS50110">
    <property type="entry name" value="RESPONSE_REGULATORY"/>
    <property type="match status" value="1"/>
</dbReference>
<comment type="subcellular location">
    <subcellularLocation>
        <location evidence="2">Cell inner membrane</location>
        <topology evidence="2">Multi-pass membrane protein</topology>
    </subcellularLocation>
</comment>
<comment type="caution">
    <text evidence="12">The sequence shown here is derived from an EMBL/GenBank/DDBJ whole genome shotgun (WGS) entry which is preliminary data.</text>
</comment>
<dbReference type="SMART" id="SM00448">
    <property type="entry name" value="REC"/>
    <property type="match status" value="1"/>
</dbReference>
<dbReference type="RefSeq" id="WP_128197881.1">
    <property type="nucleotide sequence ID" value="NZ_SACT01000002.1"/>
</dbReference>
<comment type="catalytic activity">
    <reaction evidence="1">
        <text>ATP + protein L-histidine = ADP + protein N-phospho-L-histidine.</text>
        <dbReference type="EC" id="2.7.13.3"/>
    </reaction>
</comment>
<protein>
    <recommendedName>
        <fullName evidence="3">histidine kinase</fullName>
        <ecNumber evidence="3">2.7.13.3</ecNumber>
    </recommendedName>
</protein>
<dbReference type="PROSITE" id="PS50113">
    <property type="entry name" value="PAC"/>
    <property type="match status" value="1"/>
</dbReference>
<keyword evidence="6" id="KW-0418">Kinase</keyword>
<dbReference type="Gene3D" id="1.10.287.130">
    <property type="match status" value="1"/>
</dbReference>
<dbReference type="Pfam" id="PF00072">
    <property type="entry name" value="Response_reg"/>
    <property type="match status" value="1"/>
</dbReference>
<dbReference type="InterPro" id="IPR001789">
    <property type="entry name" value="Sig_transdc_resp-reg_receiver"/>
</dbReference>
<dbReference type="SMART" id="SM00387">
    <property type="entry name" value="HATPase_c"/>
    <property type="match status" value="1"/>
</dbReference>
<dbReference type="OrthoDB" id="8552871at2"/>
<accession>A0A437JY32</accession>
<dbReference type="GO" id="GO:0000155">
    <property type="term" value="F:phosphorelay sensor kinase activity"/>
    <property type="evidence" value="ECO:0007669"/>
    <property type="project" value="InterPro"/>
</dbReference>
<reference evidence="12 13" key="1">
    <citation type="submission" date="2019-01" db="EMBL/GenBank/DDBJ databases">
        <authorList>
            <person name="Chen W.-M."/>
        </authorList>
    </citation>
    <scope>NUCLEOTIDE SEQUENCE [LARGE SCALE GENOMIC DNA]</scope>
    <source>
        <strain evidence="12 13">ICH-3</strain>
    </source>
</reference>
<dbReference type="InterPro" id="IPR000700">
    <property type="entry name" value="PAS-assoc_C"/>
</dbReference>
<evidence type="ECO:0000256" key="3">
    <source>
        <dbReference type="ARBA" id="ARBA00012438"/>
    </source>
</evidence>
<dbReference type="SUPFAM" id="SSF47384">
    <property type="entry name" value="Homodimeric domain of signal transducing histidine kinase"/>
    <property type="match status" value="1"/>
</dbReference>
<dbReference type="InterPro" id="IPR003594">
    <property type="entry name" value="HATPase_dom"/>
</dbReference>
<evidence type="ECO:0000259" key="8">
    <source>
        <dbReference type="PROSITE" id="PS50109"/>
    </source>
</evidence>
<sequence>MTTTPPDDPAQGREQVFDHVGDGVCVFDAGLTLRSANPRVAEVLGLPAALLAPGTPVQGWLRHMAEAGHYGPGEVEHEVAWRLERLSQPEHQIVQRARPDGRMIETRRTPLPDGGFLMVCVDVTERLVSEAALFENRQTLEVLLAKTEEGFWFIDNAHRTTDANPAMCRMLGLSHDELLGRTIWEFVDAENEAIFRAQVARRNEGRANTYEITLTRDDGGRVTCVNNATPIHDAQGRKIGAIGLFSDVTAERQASAAARDAMALAAEQSRVLALTLDSLSQGVMGFDADLRLRSWNQRAVELLELPVELLQTHPSLIEIGRWQLAHGAFGQEMDLIEDDADRDAVRRHIADRLSAGEEPVLYRRRRPDGRVLEVRSHLGRDGGQVRTYTDVTAEVQASAALVAARDEAERANRAKSAFLSRMSHELRTPLNAILGFGQLMQSDPARPLEPTQRQRLQQILRGGEHLLALINDVLDLARVETGALPMHVAQVDADALADECLNMVAPVATQRPVRLLPREGSAGTVLADLTRLRQVLLNLLANAIKYNRAGGDVRLVCRVNAERVHIDIVDTGPGLDEARQQRLFQPFERLDADRDAIEGTGIGLALSRMLMEAMGGRIGVRSAPGAGSTFWIELPRADGVAQMPSAAAASASGAAVSDRRHVLYVEDNPVNQLVMQGMLSHRPHVELALAATAAEGLAQARRQRPDLVLMDIQLPGASGYEALAQMHADPALRAVPVLAVSANAMPADAQRAQAAGFADYLTKPLDLPTLLATVDRWLATTAG</sequence>
<evidence type="ECO:0000259" key="11">
    <source>
        <dbReference type="PROSITE" id="PS50113"/>
    </source>
</evidence>
<dbReference type="GO" id="GO:0005886">
    <property type="term" value="C:plasma membrane"/>
    <property type="evidence" value="ECO:0007669"/>
    <property type="project" value="UniProtKB-SubCell"/>
</dbReference>
<feature type="domain" description="Histidine kinase" evidence="8">
    <location>
        <begin position="421"/>
        <end position="638"/>
    </location>
</feature>
<evidence type="ECO:0000256" key="6">
    <source>
        <dbReference type="ARBA" id="ARBA00022777"/>
    </source>
</evidence>
<dbReference type="Gene3D" id="3.40.50.2300">
    <property type="match status" value="1"/>
</dbReference>